<dbReference type="Gene3D" id="2.170.130.10">
    <property type="entry name" value="TonB-dependent receptor, plug domain"/>
    <property type="match status" value="1"/>
</dbReference>
<evidence type="ECO:0000259" key="15">
    <source>
        <dbReference type="Pfam" id="PF07715"/>
    </source>
</evidence>
<feature type="domain" description="TonB-dependent receptor plug" evidence="15">
    <location>
        <begin position="78"/>
        <end position="185"/>
    </location>
</feature>
<reference evidence="16 17" key="1">
    <citation type="submission" date="2018-03" db="EMBL/GenBank/DDBJ databases">
        <title>The draft genome of Mesorhizobium sp. 6GN-30.</title>
        <authorList>
            <person name="Liu L."/>
            <person name="Li L."/>
            <person name="Wang T."/>
            <person name="Zhang X."/>
            <person name="Liang L."/>
        </authorList>
    </citation>
    <scope>NUCLEOTIDE SEQUENCE [LARGE SCALE GENOMIC DNA]</scope>
    <source>
        <strain evidence="16 17">6GN30</strain>
    </source>
</reference>
<evidence type="ECO:0000256" key="11">
    <source>
        <dbReference type="RuleBase" id="RU003357"/>
    </source>
</evidence>
<sequence length="718" mass="76113">MPCRVGSLARLNAALLLSAAALMVLPPASAMAQAATADEAEQKEADAEAEADVSGAASGATVLQRITVGGQSAKDKAYKTPAAVTSLDAVDVERFGQNSVGDLLRTVPGVFTESNTRSPALSVNIRGMQDFGRNAVTIDGARQNLQVSGHGSNGWVFVDPNLLVGIDVQRGIVSSAQGSGVIGGAVDFRTIGVDDVVQPGRQWGAMTKTTWGDNGFGRSGMAAAGVRLNEDFGFAGAISGRKSSDYTDAWGFPVAGTGQELSSGLLKLNANPGEDQKLDLGAVLYRNDWTVGATDMEADVNTFTAAYSFTPVGNDLIDLRINAYHNDAGFEQLFGPSHISRNTLVEYKDKGTGGSIANTSRFDLGQAQLAVEYGGEYYFDAVRTTASSTVGGTPDGAYGGLTPAGDRGVGGVFSKSTLSLGRFDLIGALRYDAYTLTGSGYNTFPGGLIPVGPFSVDNSEGKLTGKGTLAFTPLEGIQIYGSWGTGFRPPAITETLMAGIHPGNMSFLRFRPNPFLKPEVSTGWEVGANLSFDGLLFADDRLRVKASYFDNEVEDYITSVWSIAGGINFTYMNTADPARLKGFELEANYDLGYVFAGLAYTNTDIRLAPPAPTFGLTLTPPKEVWTATAGLRLFDERLTLGGRVRFVSESEVFNVLGTITPNPEYRLYDAFLNLQVSENVSAFLTAENITNEGYLVAKDNSFQYGSGRTIMGGFTTKF</sequence>
<feature type="chain" id="PRO_5015191011" description="TonB-dependent receptor" evidence="13">
    <location>
        <begin position="33"/>
        <end position="718"/>
    </location>
</feature>
<proteinExistence type="inferred from homology"/>
<evidence type="ECO:0008006" key="18">
    <source>
        <dbReference type="Google" id="ProtNLM"/>
    </source>
</evidence>
<dbReference type="CDD" id="cd01347">
    <property type="entry name" value="ligand_gated_channel"/>
    <property type="match status" value="1"/>
</dbReference>
<evidence type="ECO:0000256" key="8">
    <source>
        <dbReference type="ARBA" id="ARBA00023170"/>
    </source>
</evidence>
<keyword evidence="3 10" id="KW-0813">Transport</keyword>
<dbReference type="GO" id="GO:0009279">
    <property type="term" value="C:cell outer membrane"/>
    <property type="evidence" value="ECO:0007669"/>
    <property type="project" value="UniProtKB-SubCell"/>
</dbReference>
<organism evidence="16 17">
    <name type="scientific">Kumtagia ephedrae</name>
    <dbReference type="NCBI Taxonomy" id="2116701"/>
    <lineage>
        <taxon>Bacteria</taxon>
        <taxon>Pseudomonadati</taxon>
        <taxon>Pseudomonadota</taxon>
        <taxon>Alphaproteobacteria</taxon>
        <taxon>Hyphomicrobiales</taxon>
        <taxon>Phyllobacteriaceae</taxon>
        <taxon>Kumtagia</taxon>
    </lineage>
</organism>
<evidence type="ECO:0000256" key="10">
    <source>
        <dbReference type="PROSITE-ProRule" id="PRU01360"/>
    </source>
</evidence>
<evidence type="ECO:0000256" key="6">
    <source>
        <dbReference type="ARBA" id="ARBA00023077"/>
    </source>
</evidence>
<dbReference type="InterPro" id="IPR037066">
    <property type="entry name" value="Plug_dom_sf"/>
</dbReference>
<dbReference type="Gene3D" id="2.40.170.20">
    <property type="entry name" value="TonB-dependent receptor, beta-barrel domain"/>
    <property type="match status" value="1"/>
</dbReference>
<dbReference type="PANTHER" id="PTHR30069">
    <property type="entry name" value="TONB-DEPENDENT OUTER MEMBRANE RECEPTOR"/>
    <property type="match status" value="1"/>
</dbReference>
<keyword evidence="4 10" id="KW-1134">Transmembrane beta strand</keyword>
<dbReference type="PANTHER" id="PTHR30069:SF41">
    <property type="entry name" value="HEME_HEMOPEXIN UTILIZATION PROTEIN C"/>
    <property type="match status" value="1"/>
</dbReference>
<evidence type="ECO:0000256" key="13">
    <source>
        <dbReference type="SAM" id="SignalP"/>
    </source>
</evidence>
<evidence type="ECO:0000256" key="9">
    <source>
        <dbReference type="ARBA" id="ARBA00023237"/>
    </source>
</evidence>
<dbReference type="OrthoDB" id="9796221at2"/>
<evidence type="ECO:0000256" key="4">
    <source>
        <dbReference type="ARBA" id="ARBA00022452"/>
    </source>
</evidence>
<keyword evidence="6 11" id="KW-0798">TonB box</keyword>
<feature type="region of interest" description="Disordered" evidence="12">
    <location>
        <begin position="35"/>
        <end position="54"/>
    </location>
</feature>
<dbReference type="InterPro" id="IPR039426">
    <property type="entry name" value="TonB-dep_rcpt-like"/>
</dbReference>
<evidence type="ECO:0000313" key="17">
    <source>
        <dbReference type="Proteomes" id="UP000241229"/>
    </source>
</evidence>
<dbReference type="InterPro" id="IPR036942">
    <property type="entry name" value="Beta-barrel_TonB_sf"/>
</dbReference>
<evidence type="ECO:0000256" key="12">
    <source>
        <dbReference type="SAM" id="MobiDB-lite"/>
    </source>
</evidence>
<dbReference type="InterPro" id="IPR000531">
    <property type="entry name" value="Beta-barrel_TonB"/>
</dbReference>
<keyword evidence="7 10" id="KW-0472">Membrane</keyword>
<comment type="subcellular location">
    <subcellularLocation>
        <location evidence="1 10">Cell outer membrane</location>
        <topology evidence="1 10">Multi-pass membrane protein</topology>
    </subcellularLocation>
</comment>
<keyword evidence="8" id="KW-0675">Receptor</keyword>
<gene>
    <name evidence="16" type="ORF">C7I84_26065</name>
</gene>
<dbReference type="SUPFAM" id="SSF56935">
    <property type="entry name" value="Porins"/>
    <property type="match status" value="1"/>
</dbReference>
<comment type="similarity">
    <text evidence="2 10 11">Belongs to the TonB-dependent receptor family.</text>
</comment>
<dbReference type="GO" id="GO:0015232">
    <property type="term" value="F:heme transmembrane transporter activity"/>
    <property type="evidence" value="ECO:0007669"/>
    <property type="project" value="InterPro"/>
</dbReference>
<evidence type="ECO:0000313" key="16">
    <source>
        <dbReference type="EMBL" id="PSJ52655.1"/>
    </source>
</evidence>
<dbReference type="Proteomes" id="UP000241229">
    <property type="component" value="Unassembled WGS sequence"/>
</dbReference>
<evidence type="ECO:0000256" key="5">
    <source>
        <dbReference type="ARBA" id="ARBA00022692"/>
    </source>
</evidence>
<dbReference type="EMBL" id="PXYK01000036">
    <property type="protein sequence ID" value="PSJ52655.1"/>
    <property type="molecule type" value="Genomic_DNA"/>
</dbReference>
<evidence type="ECO:0000259" key="14">
    <source>
        <dbReference type="Pfam" id="PF00593"/>
    </source>
</evidence>
<keyword evidence="9 10" id="KW-0998">Cell outer membrane</keyword>
<dbReference type="Pfam" id="PF00593">
    <property type="entry name" value="TonB_dep_Rec_b-barrel"/>
    <property type="match status" value="1"/>
</dbReference>
<evidence type="ECO:0000256" key="3">
    <source>
        <dbReference type="ARBA" id="ARBA00022448"/>
    </source>
</evidence>
<dbReference type="PROSITE" id="PS52016">
    <property type="entry name" value="TONB_DEPENDENT_REC_3"/>
    <property type="match status" value="1"/>
</dbReference>
<dbReference type="InterPro" id="IPR012910">
    <property type="entry name" value="Plug_dom"/>
</dbReference>
<dbReference type="AlphaFoldDB" id="A0A2P7RR58"/>
<evidence type="ECO:0000256" key="7">
    <source>
        <dbReference type="ARBA" id="ARBA00023136"/>
    </source>
</evidence>
<evidence type="ECO:0000256" key="2">
    <source>
        <dbReference type="ARBA" id="ARBA00009810"/>
    </source>
</evidence>
<keyword evidence="17" id="KW-1185">Reference proteome</keyword>
<evidence type="ECO:0000256" key="1">
    <source>
        <dbReference type="ARBA" id="ARBA00004571"/>
    </source>
</evidence>
<name>A0A2P7RR58_9HYPH</name>
<dbReference type="Pfam" id="PF07715">
    <property type="entry name" value="Plug"/>
    <property type="match status" value="1"/>
</dbReference>
<dbReference type="GO" id="GO:0044718">
    <property type="term" value="P:siderophore transmembrane transport"/>
    <property type="evidence" value="ECO:0007669"/>
    <property type="project" value="TreeGrafter"/>
</dbReference>
<keyword evidence="5 10" id="KW-0812">Transmembrane</keyword>
<accession>A0A2P7RR58</accession>
<protein>
    <recommendedName>
        <fullName evidence="18">TonB-dependent receptor</fullName>
    </recommendedName>
</protein>
<dbReference type="InterPro" id="IPR011276">
    <property type="entry name" value="TonB_haem/Hb_rcpt"/>
</dbReference>
<dbReference type="GO" id="GO:0015344">
    <property type="term" value="F:siderophore uptake transmembrane transporter activity"/>
    <property type="evidence" value="ECO:0007669"/>
    <property type="project" value="TreeGrafter"/>
</dbReference>
<feature type="signal peptide" evidence="13">
    <location>
        <begin position="1"/>
        <end position="32"/>
    </location>
</feature>
<feature type="domain" description="TonB-dependent receptor-like beta-barrel" evidence="14">
    <location>
        <begin position="271"/>
        <end position="689"/>
    </location>
</feature>
<keyword evidence="13" id="KW-0732">Signal</keyword>
<comment type="caution">
    <text evidence="16">The sequence shown here is derived from an EMBL/GenBank/DDBJ whole genome shotgun (WGS) entry which is preliminary data.</text>
</comment>
<dbReference type="NCBIfam" id="TIGR01785">
    <property type="entry name" value="TonB-hemin"/>
    <property type="match status" value="1"/>
</dbReference>